<dbReference type="SFLD" id="SFLDG01062">
    <property type="entry name" value="methyltransferase_(Class_A)"/>
    <property type="match status" value="1"/>
</dbReference>
<evidence type="ECO:0000256" key="10">
    <source>
        <dbReference type="ARBA" id="ARBA00023014"/>
    </source>
</evidence>
<dbReference type="CDD" id="cd01335">
    <property type="entry name" value="Radical_SAM"/>
    <property type="match status" value="1"/>
</dbReference>
<dbReference type="GO" id="GO:0051539">
    <property type="term" value="F:4 iron, 4 sulfur cluster binding"/>
    <property type="evidence" value="ECO:0007669"/>
    <property type="project" value="UniProtKB-KW"/>
</dbReference>
<keyword evidence="8" id="KW-0479">Metal-binding</keyword>
<organism evidence="12">
    <name type="scientific">Chloropicon primus</name>
    <dbReference type="NCBI Taxonomy" id="1764295"/>
    <lineage>
        <taxon>Eukaryota</taxon>
        <taxon>Viridiplantae</taxon>
        <taxon>Chlorophyta</taxon>
        <taxon>Chloropicophyceae</taxon>
        <taxon>Chloropicales</taxon>
        <taxon>Chloropicaceae</taxon>
        <taxon>Chloropicon</taxon>
    </lineage>
</organism>
<evidence type="ECO:0000256" key="3">
    <source>
        <dbReference type="ARBA" id="ARBA00022485"/>
    </source>
</evidence>
<proteinExistence type="predicted"/>
<keyword evidence="3" id="KW-0004">4Fe-4S</keyword>
<dbReference type="Gene3D" id="3.20.20.70">
    <property type="entry name" value="Aldolase class I"/>
    <property type="match status" value="1"/>
</dbReference>
<dbReference type="InterPro" id="IPR058240">
    <property type="entry name" value="rSAM_sf"/>
</dbReference>
<dbReference type="FunFam" id="3.20.20.70:FF:000164">
    <property type="entry name" value="23S rRNA methyltransferase"/>
    <property type="match status" value="1"/>
</dbReference>
<evidence type="ECO:0000256" key="4">
    <source>
        <dbReference type="ARBA" id="ARBA00022490"/>
    </source>
</evidence>
<keyword evidence="4" id="KW-0963">Cytoplasm</keyword>
<evidence type="ECO:0000259" key="11">
    <source>
        <dbReference type="PROSITE" id="PS51918"/>
    </source>
</evidence>
<dbReference type="GO" id="GO:0005737">
    <property type="term" value="C:cytoplasm"/>
    <property type="evidence" value="ECO:0007669"/>
    <property type="project" value="UniProtKB-SubCell"/>
</dbReference>
<dbReference type="AlphaFoldDB" id="A0A7S2WYP9"/>
<dbReference type="GO" id="GO:0030488">
    <property type="term" value="P:tRNA methylation"/>
    <property type="evidence" value="ECO:0007669"/>
    <property type="project" value="TreeGrafter"/>
</dbReference>
<keyword evidence="10" id="KW-0411">Iron-sulfur</keyword>
<keyword evidence="9" id="KW-0408">Iron</keyword>
<evidence type="ECO:0000256" key="1">
    <source>
        <dbReference type="ARBA" id="ARBA00001966"/>
    </source>
</evidence>
<protein>
    <recommendedName>
        <fullName evidence="11">Radical SAM core domain-containing protein</fullName>
    </recommendedName>
</protein>
<dbReference type="GO" id="GO:0008173">
    <property type="term" value="F:RNA methyltransferase activity"/>
    <property type="evidence" value="ECO:0007669"/>
    <property type="project" value="InterPro"/>
</dbReference>
<evidence type="ECO:0000256" key="5">
    <source>
        <dbReference type="ARBA" id="ARBA00022603"/>
    </source>
</evidence>
<dbReference type="PROSITE" id="PS51918">
    <property type="entry name" value="RADICAL_SAM"/>
    <property type="match status" value="1"/>
</dbReference>
<dbReference type="Pfam" id="PF04055">
    <property type="entry name" value="Radical_SAM"/>
    <property type="match status" value="1"/>
</dbReference>
<evidence type="ECO:0000256" key="7">
    <source>
        <dbReference type="ARBA" id="ARBA00022691"/>
    </source>
</evidence>
<dbReference type="PIRSF" id="PIRSF006004">
    <property type="entry name" value="CHP00048"/>
    <property type="match status" value="1"/>
</dbReference>
<dbReference type="SFLD" id="SFLDS00029">
    <property type="entry name" value="Radical_SAM"/>
    <property type="match status" value="1"/>
</dbReference>
<keyword evidence="5" id="KW-0489">Methyltransferase</keyword>
<dbReference type="PANTHER" id="PTHR30544">
    <property type="entry name" value="23S RRNA METHYLTRANSFERASE"/>
    <property type="match status" value="1"/>
</dbReference>
<evidence type="ECO:0000313" key="12">
    <source>
        <dbReference type="EMBL" id="CAD9715017.1"/>
    </source>
</evidence>
<comment type="subcellular location">
    <subcellularLocation>
        <location evidence="2">Cytoplasm</location>
    </subcellularLocation>
</comment>
<dbReference type="PANTHER" id="PTHR30544:SF8">
    <property type="entry name" value="RADICAL SAM SUPERFAMILY PROTEIN"/>
    <property type="match status" value="1"/>
</dbReference>
<name>A0A7S2WYP9_9CHLO</name>
<feature type="domain" description="Radical SAM core" evidence="11">
    <location>
        <begin position="157"/>
        <end position="392"/>
    </location>
</feature>
<evidence type="ECO:0000256" key="6">
    <source>
        <dbReference type="ARBA" id="ARBA00022679"/>
    </source>
</evidence>
<sequence length="430" mass="47151">MVKRTFDPHPVFDVGYLLEFLREREIKTCHVWRIYGGLIKMLVLEMEEDVTEVWRGIEGLPKELYDLLPKYFTPLSSKVVRREGSGKGDTTKMVVELQDGLQVEVSSGLGRKGDGDGDGETESFSLSLSPLVIKSVIMRYDPKKGKDVTKPGQQRQGKARATLCLSSQVGCQMACKFCATGTMGLKGNLNPAEIFEQLVHAMRIEKIRNVVFMGMGEPLNNYKSMVDSIRLMVDSRLFGLAPSHITVSTVGVTNRIRTLASDLPGVNLALSLHAPNQEIRLAIVPTGRAYPVEKLIAACRAWQTQTGGKKVFFEYVVLGGINDEVSHALELGELLSKNEIDGVVNLIPWNPTESGAMEGYQAPAEGKLFAFQRALREAHGIRCTVRREFGQDINSACGQLVINSGASPSVCAPSPARSKAKVGLGLLLDW</sequence>
<dbReference type="InterPro" id="IPR013785">
    <property type="entry name" value="Aldolase_TIM"/>
</dbReference>
<evidence type="ECO:0000256" key="8">
    <source>
        <dbReference type="ARBA" id="ARBA00022723"/>
    </source>
</evidence>
<dbReference type="EMBL" id="HBHL01006030">
    <property type="protein sequence ID" value="CAD9715017.1"/>
    <property type="molecule type" value="Transcribed_RNA"/>
</dbReference>
<dbReference type="GO" id="GO:0070475">
    <property type="term" value="P:rRNA base methylation"/>
    <property type="evidence" value="ECO:0007669"/>
    <property type="project" value="TreeGrafter"/>
</dbReference>
<dbReference type="InterPro" id="IPR007197">
    <property type="entry name" value="rSAM"/>
</dbReference>
<evidence type="ECO:0000256" key="9">
    <source>
        <dbReference type="ARBA" id="ARBA00023004"/>
    </source>
</evidence>
<keyword evidence="6" id="KW-0808">Transferase</keyword>
<dbReference type="InterPro" id="IPR040072">
    <property type="entry name" value="Methyltransferase_A"/>
</dbReference>
<dbReference type="SUPFAM" id="SSF102114">
    <property type="entry name" value="Radical SAM enzymes"/>
    <property type="match status" value="1"/>
</dbReference>
<keyword evidence="7" id="KW-0949">S-adenosyl-L-methionine</keyword>
<dbReference type="InterPro" id="IPR004383">
    <property type="entry name" value="rRNA_lsu_MTrfase_RlmN/Cfr"/>
</dbReference>
<evidence type="ECO:0000256" key="2">
    <source>
        <dbReference type="ARBA" id="ARBA00004496"/>
    </source>
</evidence>
<gene>
    <name evidence="12" type="ORF">CPRI1469_LOCUS3871</name>
</gene>
<dbReference type="GO" id="GO:0046872">
    <property type="term" value="F:metal ion binding"/>
    <property type="evidence" value="ECO:0007669"/>
    <property type="project" value="UniProtKB-KW"/>
</dbReference>
<comment type="cofactor">
    <cofactor evidence="1">
        <name>[4Fe-4S] cluster</name>
        <dbReference type="ChEBI" id="CHEBI:49883"/>
    </cofactor>
</comment>
<reference evidence="12" key="1">
    <citation type="submission" date="2021-01" db="EMBL/GenBank/DDBJ databases">
        <authorList>
            <person name="Corre E."/>
            <person name="Pelletier E."/>
            <person name="Niang G."/>
            <person name="Scheremetjew M."/>
            <person name="Finn R."/>
            <person name="Kale V."/>
            <person name="Holt S."/>
            <person name="Cochrane G."/>
            <person name="Meng A."/>
            <person name="Brown T."/>
            <person name="Cohen L."/>
        </authorList>
    </citation>
    <scope>NUCLEOTIDE SEQUENCE</scope>
    <source>
        <strain evidence="12">CCMP1205</strain>
    </source>
</reference>
<accession>A0A7S2WYP9</accession>